<sequence length="147" mass="16205">MSVQTFLHLVHLGAFWPIFRKGEGGEEKKRRERGTERAATATRSSLGSRAAVNTTQSLAFFCPLLPGALAFSSLLLRPPAAAVKENMARKGCHTAAGPSHYKHTNDAHTHSHTYKHTQNPFVRTQERKNAAAEAEVWEERGATVKCL</sequence>
<evidence type="ECO:0000256" key="1">
    <source>
        <dbReference type="SAM" id="MobiDB-lite"/>
    </source>
</evidence>
<reference evidence="2" key="1">
    <citation type="submission" date="2020-10" db="EMBL/GenBank/DDBJ databases">
        <authorList>
            <person name="Kikuchi T."/>
        </authorList>
    </citation>
    <scope>NUCLEOTIDE SEQUENCE</scope>
    <source>
        <strain evidence="2">NKZ352</strain>
    </source>
</reference>
<gene>
    <name evidence="2" type="ORF">CAUJ_LOCUS1876</name>
</gene>
<dbReference type="EMBL" id="CAJGYM010000003">
    <property type="protein sequence ID" value="CAD6185957.1"/>
    <property type="molecule type" value="Genomic_DNA"/>
</dbReference>
<comment type="caution">
    <text evidence="2">The sequence shown here is derived from an EMBL/GenBank/DDBJ whole genome shotgun (WGS) entry which is preliminary data.</text>
</comment>
<dbReference type="Proteomes" id="UP000835052">
    <property type="component" value="Unassembled WGS sequence"/>
</dbReference>
<accession>A0A8S1GQJ4</accession>
<evidence type="ECO:0000313" key="3">
    <source>
        <dbReference type="Proteomes" id="UP000835052"/>
    </source>
</evidence>
<name>A0A8S1GQJ4_9PELO</name>
<protein>
    <submittedName>
        <fullName evidence="2">Uncharacterized protein</fullName>
    </submittedName>
</protein>
<proteinExistence type="predicted"/>
<keyword evidence="3" id="KW-1185">Reference proteome</keyword>
<feature type="region of interest" description="Disordered" evidence="1">
    <location>
        <begin position="93"/>
        <end position="112"/>
    </location>
</feature>
<feature type="region of interest" description="Disordered" evidence="1">
    <location>
        <begin position="24"/>
        <end position="45"/>
    </location>
</feature>
<dbReference type="AlphaFoldDB" id="A0A8S1GQJ4"/>
<evidence type="ECO:0000313" key="2">
    <source>
        <dbReference type="EMBL" id="CAD6185957.1"/>
    </source>
</evidence>
<feature type="compositionally biased region" description="Basic and acidic residues" evidence="1">
    <location>
        <begin position="24"/>
        <end position="36"/>
    </location>
</feature>
<organism evidence="2 3">
    <name type="scientific">Caenorhabditis auriculariae</name>
    <dbReference type="NCBI Taxonomy" id="2777116"/>
    <lineage>
        <taxon>Eukaryota</taxon>
        <taxon>Metazoa</taxon>
        <taxon>Ecdysozoa</taxon>
        <taxon>Nematoda</taxon>
        <taxon>Chromadorea</taxon>
        <taxon>Rhabditida</taxon>
        <taxon>Rhabditina</taxon>
        <taxon>Rhabditomorpha</taxon>
        <taxon>Rhabditoidea</taxon>
        <taxon>Rhabditidae</taxon>
        <taxon>Peloderinae</taxon>
        <taxon>Caenorhabditis</taxon>
    </lineage>
</organism>